<accession>A0A3Q0JAM0</accession>
<dbReference type="Pfam" id="PF13176">
    <property type="entry name" value="TPR_7"/>
    <property type="match status" value="2"/>
</dbReference>
<dbReference type="Gene3D" id="1.25.40.10">
    <property type="entry name" value="Tetratricopeptide repeat domain"/>
    <property type="match status" value="2"/>
</dbReference>
<dbReference type="FunFam" id="1.25.40.10:FF:000792">
    <property type="entry name" value="tetratricopeptide repeat protein 28"/>
    <property type="match status" value="1"/>
</dbReference>
<dbReference type="PROSITE" id="PS50005">
    <property type="entry name" value="TPR"/>
    <property type="match status" value="1"/>
</dbReference>
<dbReference type="InterPro" id="IPR019734">
    <property type="entry name" value="TPR_rpt"/>
</dbReference>
<dbReference type="RefSeq" id="XP_026685481.1">
    <property type="nucleotide sequence ID" value="XM_026829680.1"/>
</dbReference>
<dbReference type="SMART" id="SM00028">
    <property type="entry name" value="TPR"/>
    <property type="match status" value="6"/>
</dbReference>
<dbReference type="AlphaFoldDB" id="A0A3Q0JAM0"/>
<dbReference type="PANTHER" id="PTHR10098">
    <property type="entry name" value="RAPSYN-RELATED"/>
    <property type="match status" value="1"/>
</dbReference>
<evidence type="ECO:0000256" key="1">
    <source>
        <dbReference type="PROSITE-ProRule" id="PRU00339"/>
    </source>
</evidence>
<organism evidence="2 3">
    <name type="scientific">Diaphorina citri</name>
    <name type="common">Asian citrus psyllid</name>
    <dbReference type="NCBI Taxonomy" id="121845"/>
    <lineage>
        <taxon>Eukaryota</taxon>
        <taxon>Metazoa</taxon>
        <taxon>Ecdysozoa</taxon>
        <taxon>Arthropoda</taxon>
        <taxon>Hexapoda</taxon>
        <taxon>Insecta</taxon>
        <taxon>Pterygota</taxon>
        <taxon>Neoptera</taxon>
        <taxon>Paraneoptera</taxon>
        <taxon>Hemiptera</taxon>
        <taxon>Sternorrhyncha</taxon>
        <taxon>Psylloidea</taxon>
        <taxon>Psyllidae</taxon>
        <taxon>Diaphorininae</taxon>
        <taxon>Diaphorina</taxon>
    </lineage>
</organism>
<gene>
    <name evidence="3" type="primary">LOC103517660</name>
</gene>
<feature type="repeat" description="TPR" evidence="1">
    <location>
        <begin position="214"/>
        <end position="247"/>
    </location>
</feature>
<dbReference type="PaxDb" id="121845-A0A3Q0JAM0"/>
<keyword evidence="2" id="KW-1185">Reference proteome</keyword>
<sequence>MLDSAAQHSNTTSRMLFPEEEPEYIFGVKNLNITAKINNEEAIGHFEQQLATLEQVSTHTALIDKGRAFGNLGDCYDALGDLEEAVKCHEQHLAIGLKLKSCRDLERAYRGLGHSHKQLGNLQQSLVCFEKRLVMAHELNNNEAKASAYGIWIPTTLNQHLAIGLKLKSCRDLERAYRGLGHSHKQLGNLQQSLVCFEKRLVMAHELNNNEAKASAYGELGHIHASLGNFEQATSCLEHQLNIARELNDKVGQSDAVCGLGNVYQQKGEFQTALQYHQTDLELGLSLDLTAAQTRACGNLASVHEAMGNLDEAIKYQEQHLSIATTSNDKLAKISAFTSLGKIEQKKYVIVKEN</sequence>
<proteinExistence type="predicted"/>
<dbReference type="SUPFAM" id="SSF48452">
    <property type="entry name" value="TPR-like"/>
    <property type="match status" value="2"/>
</dbReference>
<dbReference type="GeneID" id="103517660"/>
<dbReference type="Proteomes" id="UP000079169">
    <property type="component" value="Unplaced"/>
</dbReference>
<evidence type="ECO:0000313" key="3">
    <source>
        <dbReference type="RefSeq" id="XP_026685481.1"/>
    </source>
</evidence>
<keyword evidence="1" id="KW-0802">TPR repeat</keyword>
<reference evidence="3" key="1">
    <citation type="submission" date="2025-08" db="UniProtKB">
        <authorList>
            <consortium name="RefSeq"/>
        </authorList>
    </citation>
    <scope>IDENTIFICATION</scope>
</reference>
<dbReference type="KEGG" id="dci:103517660"/>
<protein>
    <submittedName>
        <fullName evidence="3">Tetratricopeptide repeat protein 28-like</fullName>
    </submittedName>
</protein>
<dbReference type="PANTHER" id="PTHR10098:SF108">
    <property type="entry name" value="TETRATRICOPEPTIDE REPEAT PROTEIN 28"/>
    <property type="match status" value="1"/>
</dbReference>
<dbReference type="STRING" id="121845.A0A3Q0JAM0"/>
<name>A0A3Q0JAM0_DIACI</name>
<dbReference type="InterPro" id="IPR011990">
    <property type="entry name" value="TPR-like_helical_dom_sf"/>
</dbReference>
<evidence type="ECO:0000313" key="2">
    <source>
        <dbReference type="Proteomes" id="UP000079169"/>
    </source>
</evidence>
<dbReference type="Pfam" id="PF13424">
    <property type="entry name" value="TPR_12"/>
    <property type="match status" value="1"/>
</dbReference>